<proteinExistence type="predicted"/>
<dbReference type="AlphaFoldDB" id="A0A222E3G9"/>
<evidence type="ECO:0000313" key="1">
    <source>
        <dbReference type="EMBL" id="ASP20745.1"/>
    </source>
</evidence>
<accession>A0A222E3G9</accession>
<gene>
    <name evidence="1" type="ORF">ANTHELSMS3_02065</name>
</gene>
<dbReference type="InterPro" id="IPR012441">
    <property type="entry name" value="DUF1643"/>
</dbReference>
<evidence type="ECO:0000313" key="2">
    <source>
        <dbReference type="Proteomes" id="UP000203589"/>
    </source>
</evidence>
<name>A0A222E3G9_9RHOB</name>
<reference evidence="1 2" key="1">
    <citation type="submission" date="2017-07" db="EMBL/GenBank/DDBJ databases">
        <title>Genome Sequence of Antarctobacter heliothermus Strain SMS3 Isolated from a culture of the Diatom Skeletonema marinoi.</title>
        <authorList>
            <person name="Topel M."/>
            <person name="Pinder M.I.M."/>
            <person name="Johansson O.N."/>
            <person name="Kourtchenko O."/>
            <person name="Godhe A."/>
            <person name="Clarke A.K."/>
        </authorList>
    </citation>
    <scope>NUCLEOTIDE SEQUENCE [LARGE SCALE GENOMIC DNA]</scope>
    <source>
        <strain evidence="1 2">SMS3</strain>
    </source>
</reference>
<dbReference type="KEGG" id="aht:ANTHELSMS3_02065"/>
<sequence length="188" mass="20734">MSIALERPARAGQLGRMIERHAHQDGQRSTAWYSPCETYRYGLRRVWDADAGEVLFVMLNPSTASELQNDPTIERCQRRTRALGYGAMRIANLFAYRATRPEDLRRANDPEGPENAALLADWSGAADLTLAAWGVHGALQGAGAKAAALLSGDVRHLGLTKAGHPRHPLYVSYAVLPEPWPKEMRYAA</sequence>
<organism evidence="1 2">
    <name type="scientific">Antarctobacter heliothermus</name>
    <dbReference type="NCBI Taxonomy" id="74033"/>
    <lineage>
        <taxon>Bacteria</taxon>
        <taxon>Pseudomonadati</taxon>
        <taxon>Pseudomonadota</taxon>
        <taxon>Alphaproteobacteria</taxon>
        <taxon>Rhodobacterales</taxon>
        <taxon>Roseobacteraceae</taxon>
        <taxon>Antarctobacter</taxon>
    </lineage>
</organism>
<protein>
    <recommendedName>
        <fullName evidence="3">DUF1643 domain-containing protein</fullName>
    </recommendedName>
</protein>
<dbReference type="EMBL" id="CP022540">
    <property type="protein sequence ID" value="ASP20745.1"/>
    <property type="molecule type" value="Genomic_DNA"/>
</dbReference>
<keyword evidence="2" id="KW-1185">Reference proteome</keyword>
<dbReference type="Pfam" id="PF07799">
    <property type="entry name" value="DUF1643"/>
    <property type="match status" value="1"/>
</dbReference>
<evidence type="ECO:0008006" key="3">
    <source>
        <dbReference type="Google" id="ProtNLM"/>
    </source>
</evidence>
<dbReference type="Proteomes" id="UP000203589">
    <property type="component" value="Chromosome"/>
</dbReference>